<dbReference type="PANTHER" id="PTHR43174">
    <property type="entry name" value="UDP-N-ACETYLGLUCOSAMINE 2-EPIMERASE"/>
    <property type="match status" value="1"/>
</dbReference>
<gene>
    <name evidence="3" type="ORF">EUB48_09850</name>
</gene>
<dbReference type="Pfam" id="PF02350">
    <property type="entry name" value="Epimerase_2"/>
    <property type="match status" value="1"/>
</dbReference>
<dbReference type="GO" id="GO:0008761">
    <property type="term" value="F:UDP-N-acetylglucosamine 2-epimerase activity"/>
    <property type="evidence" value="ECO:0007669"/>
    <property type="project" value="UniProtKB-EC"/>
</dbReference>
<dbReference type="CDD" id="cd03786">
    <property type="entry name" value="GTB_UDP-GlcNAc_2-Epimerase"/>
    <property type="match status" value="1"/>
</dbReference>
<feature type="domain" description="UDP-N-acetylglucosamine 2-epimerase" evidence="2">
    <location>
        <begin position="46"/>
        <end position="378"/>
    </location>
</feature>
<evidence type="ECO:0000313" key="3">
    <source>
        <dbReference type="EMBL" id="QDL37537.1"/>
    </source>
</evidence>
<keyword evidence="1 3" id="KW-0413">Isomerase</keyword>
<protein>
    <submittedName>
        <fullName evidence="3">UDP-N-acetylglucosamine 2-epimerase (Non-hydrolyzing)</fullName>
        <ecNumber evidence="3">5.1.3.14</ecNumber>
    </submittedName>
</protein>
<keyword evidence="4" id="KW-1185">Reference proteome</keyword>
<sequence length="398" mass="43070">MSNQAIMEAPVAGLGPVICIVGARPNFMKMAPILRAMAAHIPPMPVLLVHTGQHYDKDMNDRLFEDLRLPRPDANLEVGSGTHAIQTAEVMRRFEPVVDAHKPSCVAVVGDVNSTLACALVAVKKGVPVVHIEAGLRSYDRAMPEEINRILTDQISARLYTTERTAEDNLVREGIPPERVCFAGNVMIDSVVFGRANARSATETLRACDINPLVLSHPMGYGVVTLHRPSNVDKPETLRALLGVLAEVAASLPLVFALHPRTRSNIDRFGLEDLVDPARMVLLPPQGYLEMLGLMAGAAMVLTDSGGLQEETTALGVPCLTLRENTERPITVEQGTNLLVGRNRAAILGAVQEILAGRGKRGRLPEFWDGHAAERIAADLYQWLMSSQSGIALKSLAT</sequence>
<dbReference type="Gene3D" id="3.40.50.2000">
    <property type="entry name" value="Glycogen Phosphorylase B"/>
    <property type="match status" value="2"/>
</dbReference>
<dbReference type="EC" id="5.1.3.14" evidence="3"/>
<comment type="similarity">
    <text evidence="1">Belongs to the UDP-N-acetylglucosamine 2-epimerase family.</text>
</comment>
<dbReference type="AlphaFoldDB" id="A0A515DAW6"/>
<dbReference type="SUPFAM" id="SSF53756">
    <property type="entry name" value="UDP-Glycosyltransferase/glycogen phosphorylase"/>
    <property type="match status" value="1"/>
</dbReference>
<dbReference type="OrthoDB" id="9803238at2"/>
<dbReference type="EMBL" id="CP035503">
    <property type="protein sequence ID" value="QDL37537.1"/>
    <property type="molecule type" value="Genomic_DNA"/>
</dbReference>
<dbReference type="NCBIfam" id="TIGR00236">
    <property type="entry name" value="wecB"/>
    <property type="match status" value="1"/>
</dbReference>
<name>A0A515DAW6_9BURK</name>
<dbReference type="KEGG" id="rhf:EUB48_09850"/>
<dbReference type="InterPro" id="IPR003331">
    <property type="entry name" value="UDP_GlcNAc_Epimerase_2_dom"/>
</dbReference>
<dbReference type="PANTHER" id="PTHR43174:SF1">
    <property type="entry name" value="UDP-N-ACETYLGLUCOSAMINE 2-EPIMERASE"/>
    <property type="match status" value="1"/>
</dbReference>
<evidence type="ECO:0000313" key="4">
    <source>
        <dbReference type="Proteomes" id="UP000316798"/>
    </source>
</evidence>
<evidence type="ECO:0000259" key="2">
    <source>
        <dbReference type="Pfam" id="PF02350"/>
    </source>
</evidence>
<dbReference type="RefSeq" id="WP_142818704.1">
    <property type="nucleotide sequence ID" value="NZ_CP035503.1"/>
</dbReference>
<dbReference type="Proteomes" id="UP000316798">
    <property type="component" value="Chromosome"/>
</dbReference>
<reference evidence="3 4" key="1">
    <citation type="submission" date="2019-01" db="EMBL/GenBank/DDBJ databases">
        <title>Genomic insights into a novel species Rhodoferax sp.</title>
        <authorList>
            <person name="Jin L."/>
        </authorList>
    </citation>
    <scope>NUCLEOTIDE SEQUENCE [LARGE SCALE GENOMIC DNA]</scope>
    <source>
        <strain evidence="3 4">CHu59-6-5</strain>
    </source>
</reference>
<organism evidence="3 4">
    <name type="scientific">Rhodoferax sediminis</name>
    <dbReference type="NCBI Taxonomy" id="2509614"/>
    <lineage>
        <taxon>Bacteria</taxon>
        <taxon>Pseudomonadati</taxon>
        <taxon>Pseudomonadota</taxon>
        <taxon>Betaproteobacteria</taxon>
        <taxon>Burkholderiales</taxon>
        <taxon>Comamonadaceae</taxon>
        <taxon>Rhodoferax</taxon>
    </lineage>
</organism>
<dbReference type="InterPro" id="IPR029767">
    <property type="entry name" value="WecB-like"/>
</dbReference>
<evidence type="ECO:0000256" key="1">
    <source>
        <dbReference type="RuleBase" id="RU003513"/>
    </source>
</evidence>
<proteinExistence type="inferred from homology"/>
<accession>A0A515DAW6</accession>